<feature type="domain" description="Sushi" evidence="3">
    <location>
        <begin position="102"/>
        <end position="157"/>
    </location>
</feature>
<evidence type="ECO:0000256" key="2">
    <source>
        <dbReference type="SAM" id="SignalP"/>
    </source>
</evidence>
<dbReference type="EMBL" id="UYRX01000456">
    <property type="protein sequence ID" value="VDK82478.1"/>
    <property type="molecule type" value="Genomic_DNA"/>
</dbReference>
<dbReference type="InterPro" id="IPR035976">
    <property type="entry name" value="Sushi/SCR/CCP_sf"/>
</dbReference>
<dbReference type="Proteomes" id="UP000277928">
    <property type="component" value="Unassembled WGS sequence"/>
</dbReference>
<evidence type="ECO:0000256" key="1">
    <source>
        <dbReference type="ARBA" id="ARBA00023157"/>
    </source>
</evidence>
<keyword evidence="2" id="KW-0732">Signal</keyword>
<sequence length="256" mass="27338">MLIEVEYFHVIILALSAPTTGAPSSTCEDIATTDSGNVIYAQANYAIKHAPGTTALMLCKFGYINSFPFLAFCKEDGKWNNKLGECILTSKACVAQHSQYNISYVPVFVEVYQLPGTSNKYPTGTLAMLQCSVGQIPVGQLSAMCLNGKWTGQLGMCKELFNDNNCSDAMTTTVKPTDLITSHSNAQSGTTDDDEGAKLIVGNATSSEMVTDISHEELSSHPSVKLEITTSSPAGNVTDEADEARISSLLSLLAND</sequence>
<protein>
    <recommendedName>
        <fullName evidence="3">Sushi domain-containing protein</fullName>
    </recommendedName>
</protein>
<evidence type="ECO:0000313" key="5">
    <source>
        <dbReference type="Proteomes" id="UP000277928"/>
    </source>
</evidence>
<gene>
    <name evidence="4" type="ORF">NLS_LOCUS5774</name>
</gene>
<keyword evidence="5" id="KW-1185">Reference proteome</keyword>
<dbReference type="Pfam" id="PF00084">
    <property type="entry name" value="Sushi"/>
    <property type="match status" value="1"/>
</dbReference>
<reference evidence="4 5" key="1">
    <citation type="submission" date="2018-08" db="EMBL/GenBank/DDBJ databases">
        <authorList>
            <person name="Laetsch R D."/>
            <person name="Stevens L."/>
            <person name="Kumar S."/>
            <person name="Blaxter L. M."/>
        </authorList>
    </citation>
    <scope>NUCLEOTIDE SEQUENCE [LARGE SCALE GENOMIC DNA]</scope>
</reference>
<dbReference type="InterPro" id="IPR000436">
    <property type="entry name" value="Sushi_SCR_CCP_dom"/>
</dbReference>
<proteinExistence type="predicted"/>
<evidence type="ECO:0000313" key="4">
    <source>
        <dbReference type="EMBL" id="VDK82478.1"/>
    </source>
</evidence>
<dbReference type="AlphaFoldDB" id="A0A3P6USW5"/>
<dbReference type="SMART" id="SM00032">
    <property type="entry name" value="CCP"/>
    <property type="match status" value="2"/>
</dbReference>
<feature type="domain" description="Sushi" evidence="3">
    <location>
        <begin position="27"/>
        <end position="86"/>
    </location>
</feature>
<dbReference type="OrthoDB" id="406096at2759"/>
<accession>A0A3P6USW5</accession>
<evidence type="ECO:0000259" key="3">
    <source>
        <dbReference type="SMART" id="SM00032"/>
    </source>
</evidence>
<dbReference type="STRING" id="42156.A0A3P6USW5"/>
<keyword evidence="1" id="KW-1015">Disulfide bond</keyword>
<feature type="chain" id="PRO_5018089066" description="Sushi domain-containing protein" evidence="2">
    <location>
        <begin position="22"/>
        <end position="256"/>
    </location>
</feature>
<organism evidence="4 5">
    <name type="scientific">Litomosoides sigmodontis</name>
    <name type="common">Filarial nematode worm</name>
    <dbReference type="NCBI Taxonomy" id="42156"/>
    <lineage>
        <taxon>Eukaryota</taxon>
        <taxon>Metazoa</taxon>
        <taxon>Ecdysozoa</taxon>
        <taxon>Nematoda</taxon>
        <taxon>Chromadorea</taxon>
        <taxon>Rhabditida</taxon>
        <taxon>Spirurina</taxon>
        <taxon>Spiruromorpha</taxon>
        <taxon>Filarioidea</taxon>
        <taxon>Onchocercidae</taxon>
        <taxon>Litomosoides</taxon>
    </lineage>
</organism>
<dbReference type="SUPFAM" id="SSF57535">
    <property type="entry name" value="Complement control module/SCR domain"/>
    <property type="match status" value="2"/>
</dbReference>
<feature type="signal peptide" evidence="2">
    <location>
        <begin position="1"/>
        <end position="21"/>
    </location>
</feature>
<name>A0A3P6USW5_LITSI</name>